<feature type="region of interest" description="Disordered" evidence="1">
    <location>
        <begin position="13"/>
        <end position="74"/>
    </location>
</feature>
<evidence type="ECO:0000313" key="3">
    <source>
        <dbReference type="EMBL" id="RBM01866.1"/>
    </source>
</evidence>
<evidence type="ECO:0000313" key="2">
    <source>
        <dbReference type="EMBL" id="NAZ16192.1"/>
    </source>
</evidence>
<proteinExistence type="predicted"/>
<keyword evidence="4" id="KW-1185">Reference proteome</keyword>
<comment type="caution">
    <text evidence="3">The sequence shown here is derived from an EMBL/GenBank/DDBJ whole genome shotgun (WGS) entry which is preliminary data.</text>
</comment>
<dbReference type="RefSeq" id="WP_047120287.1">
    <property type="nucleotide sequence ID" value="NZ_CM125969.1"/>
</dbReference>
<protein>
    <submittedName>
        <fullName evidence="3">Uncharacterized protein</fullName>
    </submittedName>
</protein>
<name>A0A365YGN2_9MICC</name>
<organism evidence="3 4">
    <name type="scientific">Glutamicibacter soli</name>
    <dbReference type="NCBI Taxonomy" id="453836"/>
    <lineage>
        <taxon>Bacteria</taxon>
        <taxon>Bacillati</taxon>
        <taxon>Actinomycetota</taxon>
        <taxon>Actinomycetes</taxon>
        <taxon>Micrococcales</taxon>
        <taxon>Micrococcaceae</taxon>
        <taxon>Glutamicibacter</taxon>
    </lineage>
</organism>
<feature type="compositionally biased region" description="Basic and acidic residues" evidence="1">
    <location>
        <begin position="13"/>
        <end position="26"/>
    </location>
</feature>
<evidence type="ECO:0000256" key="1">
    <source>
        <dbReference type="SAM" id="MobiDB-lite"/>
    </source>
</evidence>
<evidence type="ECO:0000313" key="4">
    <source>
        <dbReference type="Proteomes" id="UP000252167"/>
    </source>
</evidence>
<feature type="compositionally biased region" description="Acidic residues" evidence="1">
    <location>
        <begin position="61"/>
        <end position="74"/>
    </location>
</feature>
<feature type="compositionally biased region" description="Acidic residues" evidence="1">
    <location>
        <begin position="35"/>
        <end position="53"/>
    </location>
</feature>
<dbReference type="Proteomes" id="UP000252167">
    <property type="component" value="Unassembled WGS sequence"/>
</dbReference>
<dbReference type="AlphaFoldDB" id="A0A365YGN2"/>
<accession>A0A365YGN2</accession>
<sequence length="74" mass="8127">MGFLDKAKDAISHAAERIKDPDKDVVENNWPAGETPEDLGIGEEAVTDPELDLDPIQGTDPELDNSTDDQYDKD</sequence>
<dbReference type="Proteomes" id="UP000477543">
    <property type="component" value="Unassembled WGS sequence"/>
</dbReference>
<reference evidence="3 4" key="1">
    <citation type="submission" date="2018-01" db="EMBL/GenBank/DDBJ databases">
        <title>Glutamicibacter soli strain NHPC-3 Whole genome sequence and assembly.</title>
        <authorList>
            <person name="Choudhury P."/>
            <person name="Gupta D."/>
            <person name="Sengupta K."/>
            <person name="Jawed A."/>
            <person name="Sultana N."/>
            <person name="Saha P."/>
        </authorList>
    </citation>
    <scope>NUCLEOTIDE SEQUENCE [LARGE SCALE GENOMIC DNA]</scope>
    <source>
        <strain evidence="3 4">NHPC-3</strain>
    </source>
</reference>
<dbReference type="EMBL" id="POAF01000003">
    <property type="protein sequence ID" value="RBM01866.1"/>
    <property type="molecule type" value="Genomic_DNA"/>
</dbReference>
<evidence type="ECO:0000313" key="5">
    <source>
        <dbReference type="Proteomes" id="UP000477543"/>
    </source>
</evidence>
<dbReference type="EMBL" id="WYDN01000006">
    <property type="protein sequence ID" value="NAZ16192.1"/>
    <property type="molecule type" value="Genomic_DNA"/>
</dbReference>
<gene>
    <name evidence="3" type="ORF">C1H84_08495</name>
    <name evidence="2" type="ORF">GT020_08960</name>
</gene>
<reference evidence="2 5" key="2">
    <citation type="submission" date="2020-01" db="EMBL/GenBank/DDBJ databases">
        <title>Glutamicibacter soli M275.</title>
        <authorList>
            <person name="Meng X."/>
        </authorList>
    </citation>
    <scope>NUCLEOTIDE SEQUENCE [LARGE SCALE GENOMIC DNA]</scope>
    <source>
        <strain evidence="2 5">M275</strain>
    </source>
</reference>